<dbReference type="HOGENOM" id="CLU_1629197_0_0_1"/>
<dbReference type="EMBL" id="CAEY01001080">
    <property type="status" value="NOT_ANNOTATED_CDS"/>
    <property type="molecule type" value="Genomic_DNA"/>
</dbReference>
<dbReference type="Proteomes" id="UP000015104">
    <property type="component" value="Unassembled WGS sequence"/>
</dbReference>
<reference evidence="1" key="2">
    <citation type="submission" date="2015-06" db="UniProtKB">
        <authorList>
            <consortium name="EnsemblMetazoa"/>
        </authorList>
    </citation>
    <scope>IDENTIFICATION</scope>
</reference>
<sequence length="163" mass="18459">MLRGMRKQMKSICTDPVDQKKAIKIYGCTSETSMRAWNECFHSANRQFMFAAVNSTDRQLFPDLCCMYPRIEKCVVTQMKPKTSCKSDSNLDIAGFYRATVEISIKDTLDLACANFATEEQCNKVNPQGVKALTEAGESNYKVPEPFYLYPLLKVLGRLADSR</sequence>
<proteinExistence type="predicted"/>
<dbReference type="AlphaFoldDB" id="T1L4C4"/>
<organism evidence="1 2">
    <name type="scientific">Tetranychus urticae</name>
    <name type="common">Two-spotted spider mite</name>
    <dbReference type="NCBI Taxonomy" id="32264"/>
    <lineage>
        <taxon>Eukaryota</taxon>
        <taxon>Metazoa</taxon>
        <taxon>Ecdysozoa</taxon>
        <taxon>Arthropoda</taxon>
        <taxon>Chelicerata</taxon>
        <taxon>Arachnida</taxon>
        <taxon>Acari</taxon>
        <taxon>Acariformes</taxon>
        <taxon>Trombidiformes</taxon>
        <taxon>Prostigmata</taxon>
        <taxon>Eleutherengona</taxon>
        <taxon>Raphignathae</taxon>
        <taxon>Tetranychoidea</taxon>
        <taxon>Tetranychidae</taxon>
        <taxon>Tetranychus</taxon>
    </lineage>
</organism>
<reference evidence="2" key="1">
    <citation type="submission" date="2011-08" db="EMBL/GenBank/DDBJ databases">
        <authorList>
            <person name="Rombauts S."/>
        </authorList>
    </citation>
    <scope>NUCLEOTIDE SEQUENCE</scope>
    <source>
        <strain evidence="2">London</strain>
    </source>
</reference>
<evidence type="ECO:0000313" key="1">
    <source>
        <dbReference type="EnsemblMetazoa" id="tetur38g00300.1"/>
    </source>
</evidence>
<evidence type="ECO:0000313" key="2">
    <source>
        <dbReference type="Proteomes" id="UP000015104"/>
    </source>
</evidence>
<name>T1L4C4_TETUR</name>
<dbReference type="EnsemblMetazoa" id="tetur38g00300.1">
    <property type="protein sequence ID" value="tetur38g00300.1"/>
    <property type="gene ID" value="tetur38g00300"/>
</dbReference>
<accession>T1L4C4</accession>
<keyword evidence="2" id="KW-1185">Reference proteome</keyword>
<protein>
    <submittedName>
        <fullName evidence="1">Uncharacterized protein</fullName>
    </submittedName>
</protein>